<keyword evidence="3" id="KW-1185">Reference proteome</keyword>
<feature type="compositionally biased region" description="Polar residues" evidence="1">
    <location>
        <begin position="1"/>
        <end position="18"/>
    </location>
</feature>
<protein>
    <submittedName>
        <fullName evidence="2">Uncharacterized protein</fullName>
    </submittedName>
</protein>
<evidence type="ECO:0000256" key="1">
    <source>
        <dbReference type="SAM" id="MobiDB-lite"/>
    </source>
</evidence>
<organism evidence="2 3">
    <name type="scientific">Mycobacterium paraterrae</name>
    <dbReference type="NCBI Taxonomy" id="577492"/>
    <lineage>
        <taxon>Bacteria</taxon>
        <taxon>Bacillati</taxon>
        <taxon>Actinomycetota</taxon>
        <taxon>Actinomycetes</taxon>
        <taxon>Mycobacteriales</taxon>
        <taxon>Mycobacteriaceae</taxon>
        <taxon>Mycobacterium</taxon>
    </lineage>
</organism>
<gene>
    <name evidence="2" type="ORF">MKK62_22185</name>
</gene>
<name>A0ABY3VK84_9MYCO</name>
<proteinExistence type="predicted"/>
<evidence type="ECO:0000313" key="3">
    <source>
        <dbReference type="Proteomes" id="UP001055336"/>
    </source>
</evidence>
<dbReference type="Proteomes" id="UP001055336">
    <property type="component" value="Chromosome"/>
</dbReference>
<dbReference type="RefSeq" id="WP_240260788.1">
    <property type="nucleotide sequence ID" value="NZ_CP092488.2"/>
</dbReference>
<feature type="compositionally biased region" description="Basic and acidic residues" evidence="1">
    <location>
        <begin position="23"/>
        <end position="32"/>
    </location>
</feature>
<evidence type="ECO:0000313" key="2">
    <source>
        <dbReference type="EMBL" id="UMB69056.1"/>
    </source>
</evidence>
<reference evidence="2" key="1">
    <citation type="submission" date="2022-08" db="EMBL/GenBank/DDBJ databases">
        <title>Whole genome sequencing of non-tuberculosis mycobacteria type-strains.</title>
        <authorList>
            <person name="Igarashi Y."/>
            <person name="Osugi A."/>
            <person name="Mitarai S."/>
        </authorList>
    </citation>
    <scope>NUCLEOTIDE SEQUENCE</scope>
    <source>
        <strain evidence="2">DSM 45127</strain>
    </source>
</reference>
<feature type="region of interest" description="Disordered" evidence="1">
    <location>
        <begin position="1"/>
        <end position="32"/>
    </location>
</feature>
<accession>A0ABY3VK84</accession>
<sequence length="54" mass="5665">MTTTDQPPESGDATTASTPVAVDSRRRSGDVRREGKFCGCGMQLSLTGVCVNCD</sequence>
<dbReference type="EMBL" id="CP092488">
    <property type="protein sequence ID" value="UMB69056.1"/>
    <property type="molecule type" value="Genomic_DNA"/>
</dbReference>